<dbReference type="EMBL" id="JARTFS010000001">
    <property type="protein sequence ID" value="MED4399798.1"/>
    <property type="molecule type" value="Genomic_DNA"/>
</dbReference>
<organism evidence="2 3">
    <name type="scientific">Metabacillus fastidiosus</name>
    <dbReference type="NCBI Taxonomy" id="1458"/>
    <lineage>
        <taxon>Bacteria</taxon>
        <taxon>Bacillati</taxon>
        <taxon>Bacillota</taxon>
        <taxon>Bacilli</taxon>
        <taxon>Bacillales</taxon>
        <taxon>Bacillaceae</taxon>
        <taxon>Metabacillus</taxon>
    </lineage>
</organism>
<accession>A0ABU6NSV6</accession>
<keyword evidence="1" id="KW-0472">Membrane</keyword>
<gene>
    <name evidence="2" type="ORF">P9271_00295</name>
</gene>
<evidence type="ECO:0000256" key="1">
    <source>
        <dbReference type="SAM" id="Phobius"/>
    </source>
</evidence>
<evidence type="ECO:0000313" key="3">
    <source>
        <dbReference type="Proteomes" id="UP001342826"/>
    </source>
</evidence>
<dbReference type="RefSeq" id="WP_328014519.1">
    <property type="nucleotide sequence ID" value="NZ_JARTFS010000001.1"/>
</dbReference>
<proteinExistence type="predicted"/>
<comment type="caution">
    <text evidence="2">The sequence shown here is derived from an EMBL/GenBank/DDBJ whole genome shotgun (WGS) entry which is preliminary data.</text>
</comment>
<keyword evidence="1" id="KW-0812">Transmembrane</keyword>
<feature type="transmembrane region" description="Helical" evidence="1">
    <location>
        <begin position="6"/>
        <end position="25"/>
    </location>
</feature>
<keyword evidence="3" id="KW-1185">Reference proteome</keyword>
<evidence type="ECO:0008006" key="4">
    <source>
        <dbReference type="Google" id="ProtNLM"/>
    </source>
</evidence>
<feature type="transmembrane region" description="Helical" evidence="1">
    <location>
        <begin position="37"/>
        <end position="54"/>
    </location>
</feature>
<evidence type="ECO:0000313" key="2">
    <source>
        <dbReference type="EMBL" id="MED4399798.1"/>
    </source>
</evidence>
<keyword evidence="1" id="KW-1133">Transmembrane helix</keyword>
<protein>
    <recommendedName>
        <fullName evidence="4">TMhelix containing protein</fullName>
    </recommendedName>
</protein>
<dbReference type="Proteomes" id="UP001342826">
    <property type="component" value="Unassembled WGS sequence"/>
</dbReference>
<reference evidence="2 3" key="1">
    <citation type="submission" date="2023-03" db="EMBL/GenBank/DDBJ databases">
        <title>Bacillus Genome Sequencing.</title>
        <authorList>
            <person name="Dunlap C."/>
        </authorList>
    </citation>
    <scope>NUCLEOTIDE SEQUENCE [LARGE SCALE GENOMIC DNA]</scope>
    <source>
        <strain evidence="2 3">NRS-1717</strain>
    </source>
</reference>
<name>A0ABU6NSV6_9BACI</name>
<sequence>MNRTFIKALMALSVTCIFLLIVTVIKEYESFGTMDKTYYLVLMSLNVYSAIHLWDELSKGHVKGCSDDNDN</sequence>